<keyword evidence="4" id="KW-1185">Reference proteome</keyword>
<gene>
    <name evidence="3" type="ORF">QBC37DRAFT_319843</name>
</gene>
<reference evidence="3" key="2">
    <citation type="submission" date="2023-05" db="EMBL/GenBank/DDBJ databases">
        <authorList>
            <consortium name="Lawrence Berkeley National Laboratory"/>
            <person name="Steindorff A."/>
            <person name="Hensen N."/>
            <person name="Bonometti L."/>
            <person name="Westerberg I."/>
            <person name="Brannstrom I.O."/>
            <person name="Guillou S."/>
            <person name="Cros-Aarteil S."/>
            <person name="Calhoun S."/>
            <person name="Haridas S."/>
            <person name="Kuo A."/>
            <person name="Mondo S."/>
            <person name="Pangilinan J."/>
            <person name="Riley R."/>
            <person name="Labutti K."/>
            <person name="Andreopoulos B."/>
            <person name="Lipzen A."/>
            <person name="Chen C."/>
            <person name="Yanf M."/>
            <person name="Daum C."/>
            <person name="Ng V."/>
            <person name="Clum A."/>
            <person name="Ohm R."/>
            <person name="Martin F."/>
            <person name="Silar P."/>
            <person name="Natvig D."/>
            <person name="Lalanne C."/>
            <person name="Gautier V."/>
            <person name="Ament-Velasquez S.L."/>
            <person name="Kruys A."/>
            <person name="Hutchinson M.I."/>
            <person name="Powell A.J."/>
            <person name="Barry K."/>
            <person name="Miller A.N."/>
            <person name="Grigoriev I.V."/>
            <person name="Debuchy R."/>
            <person name="Gladieux P."/>
            <person name="Thoren M.H."/>
            <person name="Johannesson H."/>
        </authorList>
    </citation>
    <scope>NUCLEOTIDE SEQUENCE</scope>
    <source>
        <strain evidence="3">PSN293</strain>
    </source>
</reference>
<dbReference type="SUPFAM" id="SSF52096">
    <property type="entry name" value="ClpP/crotonase"/>
    <property type="match status" value="1"/>
</dbReference>
<dbReference type="GO" id="GO:0006635">
    <property type="term" value="P:fatty acid beta-oxidation"/>
    <property type="evidence" value="ECO:0007669"/>
    <property type="project" value="TreeGrafter"/>
</dbReference>
<dbReference type="Proteomes" id="UP001301769">
    <property type="component" value="Unassembled WGS sequence"/>
</dbReference>
<evidence type="ECO:0000256" key="2">
    <source>
        <dbReference type="ARBA" id="ARBA00023239"/>
    </source>
</evidence>
<evidence type="ECO:0000313" key="4">
    <source>
        <dbReference type="Proteomes" id="UP001301769"/>
    </source>
</evidence>
<dbReference type="FunFam" id="3.90.226.10:FF:000009">
    <property type="entry name" value="Carnitinyl-CoA dehydratase"/>
    <property type="match status" value="1"/>
</dbReference>
<dbReference type="EMBL" id="MU858145">
    <property type="protein sequence ID" value="KAK4211591.1"/>
    <property type="molecule type" value="Genomic_DNA"/>
</dbReference>
<dbReference type="InterPro" id="IPR029045">
    <property type="entry name" value="ClpP/crotonase-like_dom_sf"/>
</dbReference>
<evidence type="ECO:0000313" key="3">
    <source>
        <dbReference type="EMBL" id="KAK4211591.1"/>
    </source>
</evidence>
<dbReference type="GO" id="GO:0016836">
    <property type="term" value="F:hydro-lyase activity"/>
    <property type="evidence" value="ECO:0007669"/>
    <property type="project" value="UniProtKB-ARBA"/>
</dbReference>
<sequence length="262" mass="27798">MASSQDISVAIDNETGVALVRLERPAKRNAFSQAMIDGLVSILAQLDANDSVRVVVLAGCPDGPFCAGMDIAELSQITTPEGHRRRFLKDLTDAFANFSKPVVAAVVGYALGGGFEIALACDMIIAAEDAVFGLPEVKIGTIPGAGGTQRLARGLGKQRAMELILTGESISGKELAASGIVNKTFPRQEVLAQAKGLAERIGRMSGPVARLAKQAVLTAEKSHIVEGMATERLLYYSTFGLGDFKEGQAAFLEKRPAMFRHH</sequence>
<dbReference type="InterPro" id="IPR014748">
    <property type="entry name" value="Enoyl-CoA_hydra_C"/>
</dbReference>
<dbReference type="AlphaFoldDB" id="A0AAN6Y588"/>
<organism evidence="3 4">
    <name type="scientific">Rhypophila decipiens</name>
    <dbReference type="NCBI Taxonomy" id="261697"/>
    <lineage>
        <taxon>Eukaryota</taxon>
        <taxon>Fungi</taxon>
        <taxon>Dikarya</taxon>
        <taxon>Ascomycota</taxon>
        <taxon>Pezizomycotina</taxon>
        <taxon>Sordariomycetes</taxon>
        <taxon>Sordariomycetidae</taxon>
        <taxon>Sordariales</taxon>
        <taxon>Naviculisporaceae</taxon>
        <taxon>Rhypophila</taxon>
    </lineage>
</organism>
<protein>
    <submittedName>
        <fullName evidence="3">ClpP/crotonase-like domain-containing protein</fullName>
    </submittedName>
</protein>
<comment type="caution">
    <text evidence="3">The sequence shown here is derived from an EMBL/GenBank/DDBJ whole genome shotgun (WGS) entry which is preliminary data.</text>
</comment>
<dbReference type="InterPro" id="IPR001753">
    <property type="entry name" value="Enoyl-CoA_hydra/iso"/>
</dbReference>
<dbReference type="PANTHER" id="PTHR11941">
    <property type="entry name" value="ENOYL-COA HYDRATASE-RELATED"/>
    <property type="match status" value="1"/>
</dbReference>
<name>A0AAN6Y588_9PEZI</name>
<reference evidence="3" key="1">
    <citation type="journal article" date="2023" name="Mol. Phylogenet. Evol.">
        <title>Genome-scale phylogeny and comparative genomics of the fungal order Sordariales.</title>
        <authorList>
            <person name="Hensen N."/>
            <person name="Bonometti L."/>
            <person name="Westerberg I."/>
            <person name="Brannstrom I.O."/>
            <person name="Guillou S."/>
            <person name="Cros-Aarteil S."/>
            <person name="Calhoun S."/>
            <person name="Haridas S."/>
            <person name="Kuo A."/>
            <person name="Mondo S."/>
            <person name="Pangilinan J."/>
            <person name="Riley R."/>
            <person name="LaButti K."/>
            <person name="Andreopoulos B."/>
            <person name="Lipzen A."/>
            <person name="Chen C."/>
            <person name="Yan M."/>
            <person name="Daum C."/>
            <person name="Ng V."/>
            <person name="Clum A."/>
            <person name="Steindorff A."/>
            <person name="Ohm R.A."/>
            <person name="Martin F."/>
            <person name="Silar P."/>
            <person name="Natvig D.O."/>
            <person name="Lalanne C."/>
            <person name="Gautier V."/>
            <person name="Ament-Velasquez S.L."/>
            <person name="Kruys A."/>
            <person name="Hutchinson M.I."/>
            <person name="Powell A.J."/>
            <person name="Barry K."/>
            <person name="Miller A.N."/>
            <person name="Grigoriev I.V."/>
            <person name="Debuchy R."/>
            <person name="Gladieux P."/>
            <person name="Hiltunen Thoren M."/>
            <person name="Johannesson H."/>
        </authorList>
    </citation>
    <scope>NUCLEOTIDE SEQUENCE</scope>
    <source>
        <strain evidence="3">PSN293</strain>
    </source>
</reference>
<dbReference type="Pfam" id="PF00378">
    <property type="entry name" value="ECH_1"/>
    <property type="match status" value="1"/>
</dbReference>
<accession>A0AAN6Y588</accession>
<dbReference type="GO" id="GO:0005739">
    <property type="term" value="C:mitochondrion"/>
    <property type="evidence" value="ECO:0007669"/>
    <property type="project" value="TreeGrafter"/>
</dbReference>
<dbReference type="Gene3D" id="1.10.12.10">
    <property type="entry name" value="Lyase 2-enoyl-coa Hydratase, Chain A, domain 2"/>
    <property type="match status" value="1"/>
</dbReference>
<dbReference type="PANTHER" id="PTHR11941:SF54">
    <property type="entry name" value="ENOYL-COA HYDRATASE, MITOCHONDRIAL"/>
    <property type="match status" value="1"/>
</dbReference>
<dbReference type="Gene3D" id="3.90.226.10">
    <property type="entry name" value="2-enoyl-CoA Hydratase, Chain A, domain 1"/>
    <property type="match status" value="1"/>
</dbReference>
<evidence type="ECO:0000256" key="1">
    <source>
        <dbReference type="ARBA" id="ARBA00005254"/>
    </source>
</evidence>
<keyword evidence="2" id="KW-0456">Lyase</keyword>
<comment type="similarity">
    <text evidence="1">Belongs to the enoyl-CoA hydratase/isomerase family.</text>
</comment>
<dbReference type="FunFam" id="1.10.12.10:FF:000001">
    <property type="entry name" value="Probable enoyl-CoA hydratase, mitochondrial"/>
    <property type="match status" value="1"/>
</dbReference>
<dbReference type="CDD" id="cd06558">
    <property type="entry name" value="crotonase-like"/>
    <property type="match status" value="1"/>
</dbReference>
<proteinExistence type="inferred from homology"/>